<dbReference type="Pfam" id="PF23024">
    <property type="entry name" value="AMP-dom_DIP2-like"/>
    <property type="match status" value="1"/>
</dbReference>
<dbReference type="Gene3D" id="1.10.1200.10">
    <property type="entry name" value="ACP-like"/>
    <property type="match status" value="1"/>
</dbReference>
<protein>
    <submittedName>
        <fullName evidence="8">Acyl-CoA synthetase (AMP-forming)/AMP-acid ligase II/acyl carrier protein</fullName>
    </submittedName>
</protein>
<dbReference type="InterPro" id="IPR020806">
    <property type="entry name" value="PKS_PP-bd"/>
</dbReference>
<dbReference type="SMART" id="SM01294">
    <property type="entry name" value="PKS_PP_betabranch"/>
    <property type="match status" value="1"/>
</dbReference>
<dbReference type="GO" id="GO:0070566">
    <property type="term" value="F:adenylyltransferase activity"/>
    <property type="evidence" value="ECO:0007669"/>
    <property type="project" value="TreeGrafter"/>
</dbReference>
<dbReference type="PANTHER" id="PTHR22754">
    <property type="entry name" value="DISCO-INTERACTING PROTEIN 2 DIP2 -RELATED"/>
    <property type="match status" value="1"/>
</dbReference>
<evidence type="ECO:0000256" key="4">
    <source>
        <dbReference type="ARBA" id="ARBA00022598"/>
    </source>
</evidence>
<sequence>MSPDAPAGSIATRLAALAAASDSRWSISFLDSQGAVAERCGAAELAARAAAVAGFLERQTAPGAPVLLVFQPSVDFLVAFLACQWSGRLAVPINPPRRHRLIQRLQAVAADSGAAVALTGGGVAESALWRADSAVLAAIRWQDIGEIDSDPALAGPLREVDPAATCFIQYTSGSTALPKGVEVSHANLMADMARMQDAWGLSPSSTMVTWLPAFHDLGLIFGLLQTLFTGCPVVQMAPNSFLQRPVSWLEAISRFRGTHTAAPSFAYDLCCRRIPPEQREGLDLSSLVMAMNAAEPIDPRVMQNFIDAFGPHGFGDTTFAPAYGLAESTLAVTASPVAVAPRLFTLDAAALEDERIALHGAVARRTTIAGSGTPLADVTIAIVDPETGRRQPADRVGEIWLGGPTIARGYWRRPDESAATFGVRIADEDDPTKYLRTGDLGAMIDGELCVTGRIKDLIILSGANHYPQDIERAAQAAHPALRVDSGAAFSIAGDHGGEQVVLVQELERTQRRSDPAPLFSAISTAVWQTLELQISRIVLVEPGAVLRTSSGKIQRAANRQAWRDGALAVIAEWRVARAQIREPASSTAATLPPGDAAALQRWLCEWLSRRLELPLAQVRVDRGVGELGLTSVDAVELAVALGAHLARKLPQTLAYDHPTINAMVAHLCRSPPPASAPNPSPASGGDLEELLSMIEGDGRGGH</sequence>
<organism evidence="8 9">
    <name type="scientific">Rhodopseudomonas rhenobacensis</name>
    <dbReference type="NCBI Taxonomy" id="87461"/>
    <lineage>
        <taxon>Bacteria</taxon>
        <taxon>Pseudomonadati</taxon>
        <taxon>Pseudomonadota</taxon>
        <taxon>Alphaproteobacteria</taxon>
        <taxon>Hyphomicrobiales</taxon>
        <taxon>Nitrobacteraceae</taxon>
        <taxon>Rhodopseudomonas</taxon>
    </lineage>
</organism>
<dbReference type="AlphaFoldDB" id="A0A7W7Z139"/>
<evidence type="ECO:0000256" key="2">
    <source>
        <dbReference type="ARBA" id="ARBA00022450"/>
    </source>
</evidence>
<dbReference type="InterPro" id="IPR045851">
    <property type="entry name" value="AMP-bd_C_sf"/>
</dbReference>
<dbReference type="Gene3D" id="3.40.50.12780">
    <property type="entry name" value="N-terminal domain of ligase-like"/>
    <property type="match status" value="1"/>
</dbReference>
<reference evidence="8 9" key="1">
    <citation type="submission" date="2020-08" db="EMBL/GenBank/DDBJ databases">
        <title>Genomic Encyclopedia of Type Strains, Phase IV (KMG-IV): sequencing the most valuable type-strain genomes for metagenomic binning, comparative biology and taxonomic classification.</title>
        <authorList>
            <person name="Goeker M."/>
        </authorList>
    </citation>
    <scope>NUCLEOTIDE SEQUENCE [LARGE SCALE GENOMIC DNA]</scope>
    <source>
        <strain evidence="8 9">DSM 12706</strain>
    </source>
</reference>
<evidence type="ECO:0000313" key="9">
    <source>
        <dbReference type="Proteomes" id="UP000542353"/>
    </source>
</evidence>
<keyword evidence="5" id="KW-0276">Fatty acid metabolism</keyword>
<dbReference type="SUPFAM" id="SSF47336">
    <property type="entry name" value="ACP-like"/>
    <property type="match status" value="1"/>
</dbReference>
<keyword evidence="4 8" id="KW-0436">Ligase</keyword>
<dbReference type="SMART" id="SM00823">
    <property type="entry name" value="PKS_PP"/>
    <property type="match status" value="1"/>
</dbReference>
<dbReference type="RefSeq" id="WP_184254580.1">
    <property type="nucleotide sequence ID" value="NZ_JACHIH010000003.1"/>
</dbReference>
<evidence type="ECO:0000259" key="7">
    <source>
        <dbReference type="PROSITE" id="PS50075"/>
    </source>
</evidence>
<dbReference type="GO" id="GO:0005886">
    <property type="term" value="C:plasma membrane"/>
    <property type="evidence" value="ECO:0007669"/>
    <property type="project" value="TreeGrafter"/>
</dbReference>
<dbReference type="Gene3D" id="3.30.300.30">
    <property type="match status" value="1"/>
</dbReference>
<evidence type="ECO:0000256" key="3">
    <source>
        <dbReference type="ARBA" id="ARBA00022553"/>
    </source>
</evidence>
<dbReference type="GO" id="GO:0031177">
    <property type="term" value="F:phosphopantetheine binding"/>
    <property type="evidence" value="ECO:0007669"/>
    <property type="project" value="InterPro"/>
</dbReference>
<comment type="similarity">
    <text evidence="1">Belongs to the ATP-dependent AMP-binding enzyme family.</text>
</comment>
<dbReference type="PROSITE" id="PS50075">
    <property type="entry name" value="CARRIER"/>
    <property type="match status" value="1"/>
</dbReference>
<dbReference type="CDD" id="cd05931">
    <property type="entry name" value="FAAL"/>
    <property type="match status" value="1"/>
</dbReference>
<dbReference type="SUPFAM" id="SSF56801">
    <property type="entry name" value="Acetyl-CoA synthetase-like"/>
    <property type="match status" value="1"/>
</dbReference>
<dbReference type="InterPro" id="IPR000873">
    <property type="entry name" value="AMP-dep_synth/lig_dom"/>
</dbReference>
<dbReference type="Pfam" id="PF00501">
    <property type="entry name" value="AMP-binding"/>
    <property type="match status" value="1"/>
</dbReference>
<accession>A0A7W7Z139</accession>
<proteinExistence type="inferred from homology"/>
<feature type="domain" description="Carrier" evidence="7">
    <location>
        <begin position="594"/>
        <end position="671"/>
    </location>
</feature>
<name>A0A7W7Z139_9BRAD</name>
<dbReference type="InterPro" id="IPR025110">
    <property type="entry name" value="AMP-bd_C"/>
</dbReference>
<dbReference type="InterPro" id="IPR036736">
    <property type="entry name" value="ACP-like_sf"/>
</dbReference>
<evidence type="ECO:0000256" key="6">
    <source>
        <dbReference type="ARBA" id="ARBA00023098"/>
    </source>
</evidence>
<evidence type="ECO:0000256" key="1">
    <source>
        <dbReference type="ARBA" id="ARBA00006432"/>
    </source>
</evidence>
<comment type="caution">
    <text evidence="8">The sequence shown here is derived from an EMBL/GenBank/DDBJ whole genome shotgun (WGS) entry which is preliminary data.</text>
</comment>
<dbReference type="InterPro" id="IPR009081">
    <property type="entry name" value="PP-bd_ACP"/>
</dbReference>
<dbReference type="GO" id="GO:0006633">
    <property type="term" value="P:fatty acid biosynthetic process"/>
    <property type="evidence" value="ECO:0007669"/>
    <property type="project" value="TreeGrafter"/>
</dbReference>
<dbReference type="InterPro" id="IPR042099">
    <property type="entry name" value="ANL_N_sf"/>
</dbReference>
<keyword evidence="6" id="KW-0443">Lipid metabolism</keyword>
<keyword evidence="3" id="KW-0597">Phosphoprotein</keyword>
<keyword evidence="2" id="KW-0596">Phosphopantetheine</keyword>
<dbReference type="Proteomes" id="UP000542353">
    <property type="component" value="Unassembled WGS sequence"/>
</dbReference>
<dbReference type="PANTHER" id="PTHR22754:SF32">
    <property type="entry name" value="DISCO-INTERACTING PROTEIN 2"/>
    <property type="match status" value="1"/>
</dbReference>
<dbReference type="FunFam" id="3.40.50.12780:FF:000013">
    <property type="entry name" value="Long-chain-fatty-acid--AMP ligase FadD32"/>
    <property type="match status" value="1"/>
</dbReference>
<dbReference type="GO" id="GO:0016874">
    <property type="term" value="F:ligase activity"/>
    <property type="evidence" value="ECO:0007669"/>
    <property type="project" value="UniProtKB-KW"/>
</dbReference>
<dbReference type="Pfam" id="PF00550">
    <property type="entry name" value="PP-binding"/>
    <property type="match status" value="1"/>
</dbReference>
<gene>
    <name evidence="8" type="ORF">HNR60_000817</name>
</gene>
<keyword evidence="9" id="KW-1185">Reference proteome</keyword>
<dbReference type="EMBL" id="JACHIH010000003">
    <property type="protein sequence ID" value="MBB5046075.1"/>
    <property type="molecule type" value="Genomic_DNA"/>
</dbReference>
<evidence type="ECO:0000256" key="5">
    <source>
        <dbReference type="ARBA" id="ARBA00022832"/>
    </source>
</evidence>
<dbReference type="GO" id="GO:0071766">
    <property type="term" value="P:Actinobacterium-type cell wall biogenesis"/>
    <property type="evidence" value="ECO:0007669"/>
    <property type="project" value="UniProtKB-ARBA"/>
</dbReference>
<evidence type="ECO:0000313" key="8">
    <source>
        <dbReference type="EMBL" id="MBB5046075.1"/>
    </source>
</evidence>
<dbReference type="InterPro" id="IPR040097">
    <property type="entry name" value="FAAL/FAAC"/>
</dbReference>